<sequence>MPWNPSDGGKNGHINNQLDARYKSESIRLLVPALVDPDPTNRGFVGTPTVQRNICDVLIRVIVGSCFFS</sequence>
<dbReference type="AlphaFoldDB" id="A0A9W9W1S4"/>
<dbReference type="GeneID" id="81368833"/>
<keyword evidence="2" id="KW-1185">Reference proteome</keyword>
<comment type="caution">
    <text evidence="1">The sequence shown here is derived from an EMBL/GenBank/DDBJ whole genome shotgun (WGS) entry which is preliminary data.</text>
</comment>
<organism evidence="1 2">
    <name type="scientific">Penicillium cosmopolitanum</name>
    <dbReference type="NCBI Taxonomy" id="1131564"/>
    <lineage>
        <taxon>Eukaryota</taxon>
        <taxon>Fungi</taxon>
        <taxon>Dikarya</taxon>
        <taxon>Ascomycota</taxon>
        <taxon>Pezizomycotina</taxon>
        <taxon>Eurotiomycetes</taxon>
        <taxon>Eurotiomycetidae</taxon>
        <taxon>Eurotiales</taxon>
        <taxon>Aspergillaceae</taxon>
        <taxon>Penicillium</taxon>
    </lineage>
</organism>
<name>A0A9W9W1S4_9EURO</name>
<gene>
    <name evidence="1" type="ORF">N7509_005216</name>
</gene>
<proteinExistence type="predicted"/>
<accession>A0A9W9W1S4</accession>
<evidence type="ECO:0000313" key="2">
    <source>
        <dbReference type="Proteomes" id="UP001147747"/>
    </source>
</evidence>
<dbReference type="EMBL" id="JAPZBU010000006">
    <property type="protein sequence ID" value="KAJ5397103.1"/>
    <property type="molecule type" value="Genomic_DNA"/>
</dbReference>
<reference evidence="1" key="2">
    <citation type="journal article" date="2023" name="IMA Fungus">
        <title>Comparative genomic study of the Penicillium genus elucidates a diverse pangenome and 15 lateral gene transfer events.</title>
        <authorList>
            <person name="Petersen C."/>
            <person name="Sorensen T."/>
            <person name="Nielsen M.R."/>
            <person name="Sondergaard T.E."/>
            <person name="Sorensen J.L."/>
            <person name="Fitzpatrick D.A."/>
            <person name="Frisvad J.C."/>
            <person name="Nielsen K.L."/>
        </authorList>
    </citation>
    <scope>NUCLEOTIDE SEQUENCE</scope>
    <source>
        <strain evidence="1">IBT 29677</strain>
    </source>
</reference>
<evidence type="ECO:0000313" key="1">
    <source>
        <dbReference type="EMBL" id="KAJ5397103.1"/>
    </source>
</evidence>
<protein>
    <submittedName>
        <fullName evidence="1">Uncharacterized protein</fullName>
    </submittedName>
</protein>
<dbReference type="RefSeq" id="XP_056489155.1">
    <property type="nucleotide sequence ID" value="XM_056629853.1"/>
</dbReference>
<dbReference type="Proteomes" id="UP001147747">
    <property type="component" value="Unassembled WGS sequence"/>
</dbReference>
<reference evidence="1" key="1">
    <citation type="submission" date="2022-12" db="EMBL/GenBank/DDBJ databases">
        <authorList>
            <person name="Petersen C."/>
        </authorList>
    </citation>
    <scope>NUCLEOTIDE SEQUENCE</scope>
    <source>
        <strain evidence="1">IBT 29677</strain>
    </source>
</reference>